<name>A0ABQ2FRC5_9DEIO</name>
<keyword evidence="3" id="KW-1185">Reference proteome</keyword>
<evidence type="ECO:0000259" key="1">
    <source>
        <dbReference type="Pfam" id="PF21068"/>
    </source>
</evidence>
<evidence type="ECO:0000313" key="2">
    <source>
        <dbReference type="EMBL" id="GGL19304.1"/>
    </source>
</evidence>
<organism evidence="2 3">
    <name type="scientific">Deinococcus radiotolerans</name>
    <dbReference type="NCBI Taxonomy" id="1309407"/>
    <lineage>
        <taxon>Bacteria</taxon>
        <taxon>Thermotogati</taxon>
        <taxon>Deinococcota</taxon>
        <taxon>Deinococci</taxon>
        <taxon>Deinococcales</taxon>
        <taxon>Deinococcaceae</taxon>
        <taxon>Deinococcus</taxon>
    </lineage>
</organism>
<dbReference type="SUPFAM" id="SSF56059">
    <property type="entry name" value="Glutathione synthetase ATP-binding domain-like"/>
    <property type="match status" value="1"/>
</dbReference>
<sequence length="336" mass="38834">MPQATLKADARPPKPDSPLHYYRNAHPHELALHMESSVEINSASQSVRLRNCVNDRWLDVRDIGAVWYRRPLPFQLPEHLSHDERMFARKELSEYLRGLWLSMNCFWIDQPHLLRQADYKLEQLTRAKQFGFHIPRTMITNEPAKVREFYRACGGQMIYKVLSTPSLMTDERLMTRTDIDTEQAQTEVPEDLIVKTTLVGEPEMEALETIRLTPSLFQEYVPKQHELRVTVIGNEVFAAEIHSQERPETSIDWRDYSVSIPYRKADLPPAVADACLAFVKGYGLHYSAMDLIYTPDGQYVFLENNPSGQFLFVEHQVPELRMKEAMSNCLIRGGVA</sequence>
<dbReference type="InterPro" id="IPR048936">
    <property type="entry name" value="MvdD-like_ATPgrasp"/>
</dbReference>
<dbReference type="Pfam" id="PF21068">
    <property type="entry name" value="ATPgraspMvdD"/>
    <property type="match status" value="1"/>
</dbReference>
<dbReference type="Proteomes" id="UP000604341">
    <property type="component" value="Unassembled WGS sequence"/>
</dbReference>
<accession>A0ABQ2FRC5</accession>
<evidence type="ECO:0000313" key="3">
    <source>
        <dbReference type="Proteomes" id="UP000604341"/>
    </source>
</evidence>
<dbReference type="Gene3D" id="3.30.470.20">
    <property type="entry name" value="ATP-grasp fold, B domain"/>
    <property type="match status" value="1"/>
</dbReference>
<reference evidence="3" key="1">
    <citation type="journal article" date="2019" name="Int. J. Syst. Evol. Microbiol.">
        <title>The Global Catalogue of Microorganisms (GCM) 10K type strain sequencing project: providing services to taxonomists for standard genome sequencing and annotation.</title>
        <authorList>
            <consortium name="The Broad Institute Genomics Platform"/>
            <consortium name="The Broad Institute Genome Sequencing Center for Infectious Disease"/>
            <person name="Wu L."/>
            <person name="Ma J."/>
        </authorList>
    </citation>
    <scope>NUCLEOTIDE SEQUENCE [LARGE SCALE GENOMIC DNA]</scope>
    <source>
        <strain evidence="3">JCM 19173</strain>
    </source>
</reference>
<proteinExistence type="predicted"/>
<protein>
    <recommendedName>
        <fullName evidence="1">MvdD-like pre-ATP grasp domain-containing protein</fullName>
    </recommendedName>
</protein>
<feature type="domain" description="MvdD-like pre-ATP grasp" evidence="1">
    <location>
        <begin position="38"/>
        <end position="111"/>
    </location>
</feature>
<dbReference type="PANTHER" id="PTHR21621:SF0">
    <property type="entry name" value="BETA-CITRYLGLUTAMATE SYNTHASE B-RELATED"/>
    <property type="match status" value="1"/>
</dbReference>
<gene>
    <name evidence="2" type="ORF">GCM10010844_42810</name>
</gene>
<comment type="caution">
    <text evidence="2">The sequence shown here is derived from an EMBL/GenBank/DDBJ whole genome shotgun (WGS) entry which is preliminary data.</text>
</comment>
<dbReference type="EMBL" id="BMPE01000031">
    <property type="protein sequence ID" value="GGL19304.1"/>
    <property type="molecule type" value="Genomic_DNA"/>
</dbReference>
<dbReference type="RefSeq" id="WP_189071001.1">
    <property type="nucleotide sequence ID" value="NZ_BMPE01000031.1"/>
</dbReference>
<dbReference type="PANTHER" id="PTHR21621">
    <property type="entry name" value="RIBOSOMAL PROTEIN S6 MODIFICATION PROTEIN"/>
    <property type="match status" value="1"/>
</dbReference>